<comment type="caution">
    <text evidence="1">The sequence shown here is derived from an EMBL/GenBank/DDBJ whole genome shotgun (WGS) entry which is preliminary data.</text>
</comment>
<dbReference type="AlphaFoldDB" id="X0VN19"/>
<feature type="non-terminal residue" evidence="1">
    <location>
        <position position="1"/>
    </location>
</feature>
<reference evidence="1" key="1">
    <citation type="journal article" date="2014" name="Front. Microbiol.">
        <title>High frequency of phylogenetically diverse reductive dehalogenase-homologous genes in deep subseafloor sedimentary metagenomes.</title>
        <authorList>
            <person name="Kawai M."/>
            <person name="Futagami T."/>
            <person name="Toyoda A."/>
            <person name="Takaki Y."/>
            <person name="Nishi S."/>
            <person name="Hori S."/>
            <person name="Arai W."/>
            <person name="Tsubouchi T."/>
            <person name="Morono Y."/>
            <person name="Uchiyama I."/>
            <person name="Ito T."/>
            <person name="Fujiyama A."/>
            <person name="Inagaki F."/>
            <person name="Takami H."/>
        </authorList>
    </citation>
    <scope>NUCLEOTIDE SEQUENCE</scope>
    <source>
        <strain evidence="1">Expedition CK06-06</strain>
    </source>
</reference>
<evidence type="ECO:0008006" key="2">
    <source>
        <dbReference type="Google" id="ProtNLM"/>
    </source>
</evidence>
<evidence type="ECO:0000313" key="1">
    <source>
        <dbReference type="EMBL" id="GAG13863.1"/>
    </source>
</evidence>
<gene>
    <name evidence="1" type="ORF">S01H1_35947</name>
</gene>
<proteinExistence type="predicted"/>
<sequence>PDTLKSMLQNAFNESESIIQNHIEWINNLPIDENEFAWALGQENFDKLLTLRKLPWDRETILKKARSVIKSSVERLRQIAKEIDPTKTLSEVLEDFWEQDLIPTFQEVFEYIRSEALRAKEFINSQNIMSLPEEKLIIVETPLYLIHTYPTAFYGKPPYYSRDKPGVYGVTPPQKINNFLKRSYTSLSNLLVHEAYPGHHLDFACNNKFAPPSRLLFSDIYRIDPFETIEGWAQYCEELMLKQGFHKDPIFAEMLTIASQLSSALKVILD</sequence>
<organism evidence="1">
    <name type="scientific">marine sediment metagenome</name>
    <dbReference type="NCBI Taxonomy" id="412755"/>
    <lineage>
        <taxon>unclassified sequences</taxon>
        <taxon>metagenomes</taxon>
        <taxon>ecological metagenomes</taxon>
    </lineage>
</organism>
<dbReference type="InterPro" id="IPR010281">
    <property type="entry name" value="DUF885"/>
</dbReference>
<dbReference type="EMBL" id="BARS01022488">
    <property type="protein sequence ID" value="GAG13863.1"/>
    <property type="molecule type" value="Genomic_DNA"/>
</dbReference>
<protein>
    <recommendedName>
        <fullName evidence="2">DUF885 domain-containing protein</fullName>
    </recommendedName>
</protein>
<dbReference type="Pfam" id="PF05960">
    <property type="entry name" value="DUF885"/>
    <property type="match status" value="1"/>
</dbReference>
<name>X0VN19_9ZZZZ</name>
<accession>X0VN19</accession>
<feature type="non-terminal residue" evidence="1">
    <location>
        <position position="270"/>
    </location>
</feature>